<dbReference type="PROSITE" id="PS51441">
    <property type="entry name" value="CPCD_LIKE"/>
    <property type="match status" value="1"/>
</dbReference>
<evidence type="ECO:0000256" key="10">
    <source>
        <dbReference type="ARBA" id="ARBA00022857"/>
    </source>
</evidence>
<proteinExistence type="inferred from homology"/>
<evidence type="ECO:0000256" key="7">
    <source>
        <dbReference type="ARBA" id="ARBA00022630"/>
    </source>
</evidence>
<dbReference type="PANTHER" id="PTHR43314">
    <property type="match status" value="1"/>
</dbReference>
<evidence type="ECO:0000256" key="9">
    <source>
        <dbReference type="ARBA" id="ARBA00022827"/>
    </source>
</evidence>
<comment type="cofactor">
    <cofactor evidence="1">
        <name>FAD</name>
        <dbReference type="ChEBI" id="CHEBI:57692"/>
    </cofactor>
</comment>
<comment type="catalytic activity">
    <reaction evidence="14 15">
        <text>2 reduced [2Fe-2S]-[ferredoxin] + NADP(+) + H(+) = 2 oxidized [2Fe-2S]-[ferredoxin] + NADPH</text>
        <dbReference type="Rhea" id="RHEA:20125"/>
        <dbReference type="Rhea" id="RHEA-COMP:10000"/>
        <dbReference type="Rhea" id="RHEA-COMP:10001"/>
        <dbReference type="ChEBI" id="CHEBI:15378"/>
        <dbReference type="ChEBI" id="CHEBI:33737"/>
        <dbReference type="ChEBI" id="CHEBI:33738"/>
        <dbReference type="ChEBI" id="CHEBI:57783"/>
        <dbReference type="ChEBI" id="CHEBI:58349"/>
        <dbReference type="EC" id="1.18.1.2"/>
    </reaction>
</comment>
<keyword evidence="11 15" id="KW-0560">Oxidoreductase</keyword>
<evidence type="ECO:0000256" key="4">
    <source>
        <dbReference type="ARBA" id="ARBA00013223"/>
    </source>
</evidence>
<feature type="binding site" evidence="16">
    <location>
        <begin position="406"/>
        <end position="407"/>
    </location>
    <ligand>
        <name>NADP(+)</name>
        <dbReference type="ChEBI" id="CHEBI:58349"/>
    </ligand>
</feature>
<comment type="similarity">
    <text evidence="3 15">Belongs to the ferredoxin--NADP reductase type 1 family.</text>
</comment>
<dbReference type="GO" id="GO:0031676">
    <property type="term" value="C:plasma membrane-derived thylakoid membrane"/>
    <property type="evidence" value="ECO:0007669"/>
    <property type="project" value="UniProtKB-SubCell"/>
</dbReference>
<dbReference type="InterPro" id="IPR008213">
    <property type="entry name" value="CpcD-like_dom"/>
</dbReference>
<dbReference type="CDD" id="cd06208">
    <property type="entry name" value="CYPOR_like_FNR"/>
    <property type="match status" value="1"/>
</dbReference>
<dbReference type="FunFam" id="3.40.50.80:FF:000008">
    <property type="entry name" value="Ferredoxin--NADP reductase, chloroplastic"/>
    <property type="match status" value="1"/>
</dbReference>
<dbReference type="InterPro" id="IPR015701">
    <property type="entry name" value="FNR"/>
</dbReference>
<feature type="binding site" evidence="16">
    <location>
        <position position="224"/>
    </location>
    <ligand>
        <name>NADP(+)</name>
        <dbReference type="ChEBI" id="CHEBI:58349"/>
    </ligand>
</feature>
<evidence type="ECO:0000256" key="11">
    <source>
        <dbReference type="ARBA" id="ARBA00023002"/>
    </source>
</evidence>
<comment type="subcellular location">
    <subcellularLocation>
        <location evidence="2">Cellular thylakoid membrane</location>
        <topology evidence="2">Peripheral membrane protein</topology>
        <orientation evidence="2">Cytoplasmic side</orientation>
    </subcellularLocation>
</comment>
<dbReference type="SMART" id="SM01094">
    <property type="entry name" value="CpcD"/>
    <property type="match status" value="1"/>
</dbReference>
<organism evidence="21 22">
    <name type="scientific">Mastigocoleus testarum BC008</name>
    <dbReference type="NCBI Taxonomy" id="371196"/>
    <lineage>
        <taxon>Bacteria</taxon>
        <taxon>Bacillati</taxon>
        <taxon>Cyanobacteriota</taxon>
        <taxon>Cyanophyceae</taxon>
        <taxon>Nostocales</taxon>
        <taxon>Hapalosiphonaceae</taxon>
        <taxon>Mastigocoleus</taxon>
    </lineage>
</organism>
<dbReference type="Gene3D" id="2.40.30.10">
    <property type="entry name" value="Translation factors"/>
    <property type="match status" value="1"/>
</dbReference>
<feature type="binding site" evidence="16">
    <location>
        <position position="244"/>
    </location>
    <ligand>
        <name>NADP(+)</name>
        <dbReference type="ChEBI" id="CHEBI:58349"/>
    </ligand>
</feature>
<keyword evidence="6" id="KW-0042">Antenna complex</keyword>
<accession>A0A0V7ZFV4</accession>
<keyword evidence="10 15" id="KW-0521">NADP</keyword>
<dbReference type="Proteomes" id="UP000053372">
    <property type="component" value="Unassembled WGS sequence"/>
</dbReference>
<dbReference type="NCBIfam" id="NF045929">
    <property type="entry name" value="FNRPetHCyano"/>
    <property type="match status" value="1"/>
</dbReference>
<sequence>MYNQGAVENAVRGSGSRCFVYEVTGLRQNQASELINYPIRRSGSVFIRVPYNRMNQEMRRITRLGGKILSIKPMGVSEQANGKASEEVVTSTVDNSIAQETNNNKGHGKATPQKANSEVKGFSKSPAEQQPKKKDKKGNTMSQAKAKKNAHANVPVNIYRPNSPYVGKCLSNEELVGEGGIGTVRHLKFDLSQGDLHYVEGQSIGIIPPGTDAKGKPHKLRLYSIASTRHGDDVDDKTVSLCVRQLEYKHPESGETVYGVCSTYLCNLEAGTDVKITGPVGKEMLLPEDPDANIIMMGTGTGIAPMRAYLWRMFKDEEKKANPDYEFKGFAWLIFGVPKTPNILYKEELEELQQKYPDNFRLTYAISREQQNKDGGRMYIQHRCEEYADELWNLIKQEKTHTYICGLRGMEGGIDEAIAAAAAKDGVTWSDYQKQLKKAGRWHVETY</sequence>
<evidence type="ECO:0000256" key="18">
    <source>
        <dbReference type="SAM" id="MobiDB-lite"/>
    </source>
</evidence>
<dbReference type="PRINTS" id="PR00371">
    <property type="entry name" value="FPNCR"/>
</dbReference>
<evidence type="ECO:0000256" key="16">
    <source>
        <dbReference type="PIRSR" id="PIRSR000361-1"/>
    </source>
</evidence>
<evidence type="ECO:0000256" key="17">
    <source>
        <dbReference type="PROSITE-ProRule" id="PRU00771"/>
    </source>
</evidence>
<keyword evidence="22" id="KW-1185">Reference proteome</keyword>
<keyword evidence="12" id="KW-0793">Thylakoid</keyword>
<keyword evidence="7 15" id="KW-0285">Flavoprotein</keyword>
<feature type="region of interest" description="Disordered" evidence="18">
    <location>
        <begin position="99"/>
        <end position="157"/>
    </location>
</feature>
<feature type="domain" description="CpcD-like" evidence="20">
    <location>
        <begin position="16"/>
        <end position="74"/>
    </location>
</feature>
<dbReference type="SUPFAM" id="SSF52343">
    <property type="entry name" value="Ferredoxin reductase-like, C-terminal NADP-linked domain"/>
    <property type="match status" value="1"/>
</dbReference>
<feature type="binding site" evidence="16">
    <location>
        <begin position="337"/>
        <end position="338"/>
    </location>
    <ligand>
        <name>NADP(+)</name>
        <dbReference type="ChEBI" id="CHEBI:58349"/>
    </ligand>
</feature>
<evidence type="ECO:0000259" key="19">
    <source>
        <dbReference type="PROSITE" id="PS51384"/>
    </source>
</evidence>
<dbReference type="RefSeq" id="WP_027838885.1">
    <property type="nucleotide sequence ID" value="NZ_LMTZ01000140.1"/>
</dbReference>
<protein>
    <recommendedName>
        <fullName evidence="5 15">Ferredoxin--NADP reductase</fullName>
        <shortName evidence="15">FNR</shortName>
        <ecNumber evidence="4 15">1.18.1.2</ecNumber>
    </recommendedName>
</protein>
<dbReference type="GO" id="GO:0030089">
    <property type="term" value="C:phycobilisome"/>
    <property type="evidence" value="ECO:0007669"/>
    <property type="project" value="UniProtKB-UniRule"/>
</dbReference>
<evidence type="ECO:0000256" key="8">
    <source>
        <dbReference type="ARBA" id="ARBA00022738"/>
    </source>
</evidence>
<feature type="binding site" evidence="16">
    <location>
        <begin position="367"/>
        <end position="368"/>
    </location>
    <ligand>
        <name>NADP(+)</name>
        <dbReference type="ChEBI" id="CHEBI:58349"/>
    </ligand>
</feature>
<dbReference type="SUPFAM" id="SSF63380">
    <property type="entry name" value="Riboflavin synthase domain-like"/>
    <property type="match status" value="1"/>
</dbReference>
<evidence type="ECO:0000313" key="21">
    <source>
        <dbReference type="EMBL" id="KST63373.1"/>
    </source>
</evidence>
<evidence type="ECO:0000259" key="20">
    <source>
        <dbReference type="PROSITE" id="PS51441"/>
    </source>
</evidence>
<keyword evidence="13" id="KW-0472">Membrane</keyword>
<evidence type="ECO:0000256" key="14">
    <source>
        <dbReference type="ARBA" id="ARBA00047776"/>
    </source>
</evidence>
<dbReference type="OrthoDB" id="9789468at2"/>
<dbReference type="PIRSF" id="PIRSF501178">
    <property type="entry name" value="FNR-PetH"/>
    <property type="match status" value="1"/>
</dbReference>
<dbReference type="InterPro" id="IPR017938">
    <property type="entry name" value="Riboflavin_synthase-like_b-brl"/>
</dbReference>
<evidence type="ECO:0000256" key="12">
    <source>
        <dbReference type="ARBA" id="ARBA00023078"/>
    </source>
</evidence>
<dbReference type="GO" id="GO:0004324">
    <property type="term" value="F:ferredoxin-NADP+ reductase activity"/>
    <property type="evidence" value="ECO:0007669"/>
    <property type="project" value="UniProtKB-EC"/>
</dbReference>
<dbReference type="AlphaFoldDB" id="A0A0V7ZFV4"/>
<dbReference type="EC" id="1.18.1.2" evidence="4 15"/>
<reference evidence="21 22" key="1">
    <citation type="journal article" date="2015" name="Genome Announc.">
        <title>Draft Genome of the Euendolithic (true boring) Cyanobacterium Mastigocoleus testarum strain BC008.</title>
        <authorList>
            <person name="Guida B.S."/>
            <person name="Garcia-Pichel F."/>
        </authorList>
    </citation>
    <scope>NUCLEOTIDE SEQUENCE [LARGE SCALE GENOMIC DNA]</scope>
    <source>
        <strain evidence="21 22">BC008</strain>
    </source>
</reference>
<dbReference type="Pfam" id="PF01383">
    <property type="entry name" value="CpcD"/>
    <property type="match status" value="1"/>
</dbReference>
<evidence type="ECO:0000256" key="1">
    <source>
        <dbReference type="ARBA" id="ARBA00001974"/>
    </source>
</evidence>
<dbReference type="Pfam" id="PF00175">
    <property type="entry name" value="NAD_binding_1"/>
    <property type="match status" value="1"/>
</dbReference>
<gene>
    <name evidence="21" type="ORF">BC008_39545</name>
</gene>
<evidence type="ECO:0000256" key="15">
    <source>
        <dbReference type="PIRNR" id="PIRNR000361"/>
    </source>
</evidence>
<evidence type="ECO:0000256" key="13">
    <source>
        <dbReference type="ARBA" id="ARBA00023136"/>
    </source>
</evidence>
<keyword evidence="8 17" id="KW-0605">Phycobilisome</keyword>
<evidence type="ECO:0000256" key="6">
    <source>
        <dbReference type="ARBA" id="ARBA00022549"/>
    </source>
</evidence>
<dbReference type="InterPro" id="IPR017927">
    <property type="entry name" value="FAD-bd_FR_type"/>
</dbReference>
<dbReference type="InterPro" id="IPR001433">
    <property type="entry name" value="OxRdtase_FAD/NAD-bd"/>
</dbReference>
<evidence type="ECO:0000313" key="22">
    <source>
        <dbReference type="Proteomes" id="UP000053372"/>
    </source>
</evidence>
<dbReference type="Gene3D" id="3.40.50.80">
    <property type="entry name" value="Nucleotide-binding domain of ferredoxin-NADP reductase (FNR) module"/>
    <property type="match status" value="1"/>
</dbReference>
<name>A0A0V7ZFV4_9CYAN</name>
<feature type="binding site" evidence="16">
    <location>
        <position position="301"/>
    </location>
    <ligand>
        <name>NADP(+)</name>
        <dbReference type="ChEBI" id="CHEBI:58349"/>
    </ligand>
</feature>
<feature type="domain" description="FAD-binding FR-type" evidence="19">
    <location>
        <begin position="162"/>
        <end position="286"/>
    </location>
</feature>
<feature type="binding site" evidence="16">
    <location>
        <position position="445"/>
    </location>
    <ligand>
        <name>NADP(+)</name>
        <dbReference type="ChEBI" id="CHEBI:58349"/>
    </ligand>
</feature>
<evidence type="ECO:0000256" key="5">
    <source>
        <dbReference type="ARBA" id="ARBA00013903"/>
    </source>
</evidence>
<comment type="caution">
    <text evidence="21">The sequence shown here is derived from an EMBL/GenBank/DDBJ whole genome shotgun (WGS) entry which is preliminary data.</text>
</comment>
<evidence type="ECO:0000256" key="3">
    <source>
        <dbReference type="ARBA" id="ARBA00008312"/>
    </source>
</evidence>
<dbReference type="InterPro" id="IPR035442">
    <property type="entry name" value="FNR_plant_Cyanobacteria"/>
</dbReference>
<evidence type="ECO:0000256" key="2">
    <source>
        <dbReference type="ARBA" id="ARBA00004445"/>
    </source>
</evidence>
<dbReference type="PIRSF" id="PIRSF000361">
    <property type="entry name" value="Frd-NADP+_RD"/>
    <property type="match status" value="1"/>
</dbReference>
<dbReference type="PROSITE" id="PS51384">
    <property type="entry name" value="FAD_FR"/>
    <property type="match status" value="1"/>
</dbReference>
<keyword evidence="9 15" id="KW-0274">FAD</keyword>
<dbReference type="EMBL" id="LMTZ01000140">
    <property type="protein sequence ID" value="KST63373.1"/>
    <property type="molecule type" value="Genomic_DNA"/>
</dbReference>
<dbReference type="InterPro" id="IPR039261">
    <property type="entry name" value="FNR_nucleotide-bd"/>
</dbReference>
<dbReference type="InterPro" id="IPR001709">
    <property type="entry name" value="Flavoprot_Pyr_Nucl_cyt_Rdtase"/>
</dbReference>